<reference evidence="2 3" key="1">
    <citation type="submission" date="2019-03" db="EMBL/GenBank/DDBJ databases">
        <title>Genomic Encyclopedia of Type Strains, Phase IV (KMG-IV): sequencing the most valuable type-strain genomes for metagenomic binning, comparative biology and taxonomic classification.</title>
        <authorList>
            <person name="Goeker M."/>
        </authorList>
    </citation>
    <scope>NUCLEOTIDE SEQUENCE [LARGE SCALE GENOMIC DNA]</scope>
    <source>
        <strain evidence="2 3">DSM 24984</strain>
    </source>
</reference>
<protein>
    <submittedName>
        <fullName evidence="2">Uncharacterized protein</fullName>
    </submittedName>
</protein>
<evidence type="ECO:0000256" key="1">
    <source>
        <dbReference type="SAM" id="SignalP"/>
    </source>
</evidence>
<gene>
    <name evidence="2" type="ORF">C8D98_2505</name>
</gene>
<dbReference type="AlphaFoldDB" id="A0A4V2PRN7"/>
<evidence type="ECO:0000313" key="2">
    <source>
        <dbReference type="EMBL" id="TCK59571.1"/>
    </source>
</evidence>
<accession>A0A4V2PRN7</accession>
<proteinExistence type="predicted"/>
<sequence length="342" mass="37961">MRRIFFCLALALLLGSCALPKADPLADVSEIFTVIDMRMVPVRNGDVLTLDFLINTDHAKFSAEIDEAGKTVTLKSTTFGYYKLNYDLQRPLTAVSLFNSEQGELTIKMKLALKCSMAKVDTDKGFRIILQLQEEDRELTAMQVFGGWQKGFAAATRLTGVKNTPLLTVLTMDNIPVFSSGSNGNANYLDIYGVRIPAGNVKQKNVSSVEILDGKSRITFKNGGQFCIQDNILTLGTSCGGRYLSLFGFAKNKQSGTERFRIMLTGRPEITVKTQNGITAFGIKNVKLFGEGMLRFDDDAVTKVEVRRSGGLTWIVFLHDPAYKFRRFFSSDDVLNVVFFKG</sequence>
<organism evidence="2 3">
    <name type="scientific">Seleniivibrio woodruffii</name>
    <dbReference type="NCBI Taxonomy" id="1078050"/>
    <lineage>
        <taxon>Bacteria</taxon>
        <taxon>Pseudomonadati</taxon>
        <taxon>Deferribacterota</taxon>
        <taxon>Deferribacteres</taxon>
        <taxon>Deferribacterales</taxon>
        <taxon>Geovibrionaceae</taxon>
        <taxon>Seleniivibrio</taxon>
    </lineage>
</organism>
<feature type="signal peptide" evidence="1">
    <location>
        <begin position="1"/>
        <end position="22"/>
    </location>
</feature>
<dbReference type="RefSeq" id="WP_132874478.1">
    <property type="nucleotide sequence ID" value="NZ_SMGG01000006.1"/>
</dbReference>
<dbReference type="PROSITE" id="PS51257">
    <property type="entry name" value="PROKAR_LIPOPROTEIN"/>
    <property type="match status" value="1"/>
</dbReference>
<dbReference type="EMBL" id="SMGG01000006">
    <property type="protein sequence ID" value="TCK59571.1"/>
    <property type="molecule type" value="Genomic_DNA"/>
</dbReference>
<name>A0A4V2PRN7_9BACT</name>
<evidence type="ECO:0000313" key="3">
    <source>
        <dbReference type="Proteomes" id="UP000294614"/>
    </source>
</evidence>
<keyword evidence="3" id="KW-1185">Reference proteome</keyword>
<keyword evidence="1" id="KW-0732">Signal</keyword>
<dbReference type="Proteomes" id="UP000294614">
    <property type="component" value="Unassembled WGS sequence"/>
</dbReference>
<comment type="caution">
    <text evidence="2">The sequence shown here is derived from an EMBL/GenBank/DDBJ whole genome shotgun (WGS) entry which is preliminary data.</text>
</comment>
<feature type="chain" id="PRO_5020943913" evidence="1">
    <location>
        <begin position="23"/>
        <end position="342"/>
    </location>
</feature>